<evidence type="ECO:0000313" key="3">
    <source>
        <dbReference type="Proteomes" id="UP000054538"/>
    </source>
</evidence>
<dbReference type="AlphaFoldDB" id="A0A0D0DRN0"/>
<dbReference type="OrthoDB" id="2682175at2759"/>
<evidence type="ECO:0000256" key="1">
    <source>
        <dbReference type="SAM" id="MobiDB-lite"/>
    </source>
</evidence>
<evidence type="ECO:0000313" key="2">
    <source>
        <dbReference type="EMBL" id="KIK90456.1"/>
    </source>
</evidence>
<accession>A0A0D0DRN0</accession>
<name>A0A0D0DRN0_9AGAM</name>
<gene>
    <name evidence="2" type="ORF">PAXRUDRAFT_14345</name>
</gene>
<organism evidence="2 3">
    <name type="scientific">Paxillus rubicundulus Ve08.2h10</name>
    <dbReference type="NCBI Taxonomy" id="930991"/>
    <lineage>
        <taxon>Eukaryota</taxon>
        <taxon>Fungi</taxon>
        <taxon>Dikarya</taxon>
        <taxon>Basidiomycota</taxon>
        <taxon>Agaricomycotina</taxon>
        <taxon>Agaricomycetes</taxon>
        <taxon>Agaricomycetidae</taxon>
        <taxon>Boletales</taxon>
        <taxon>Paxilineae</taxon>
        <taxon>Paxillaceae</taxon>
        <taxon>Paxillus</taxon>
    </lineage>
</organism>
<reference evidence="3" key="2">
    <citation type="submission" date="2015-01" db="EMBL/GenBank/DDBJ databases">
        <title>Evolutionary Origins and Diversification of the Mycorrhizal Mutualists.</title>
        <authorList>
            <consortium name="DOE Joint Genome Institute"/>
            <consortium name="Mycorrhizal Genomics Consortium"/>
            <person name="Kohler A."/>
            <person name="Kuo A."/>
            <person name="Nagy L.G."/>
            <person name="Floudas D."/>
            <person name="Copeland A."/>
            <person name="Barry K.W."/>
            <person name="Cichocki N."/>
            <person name="Veneault-Fourrey C."/>
            <person name="LaButti K."/>
            <person name="Lindquist E.A."/>
            <person name="Lipzen A."/>
            <person name="Lundell T."/>
            <person name="Morin E."/>
            <person name="Murat C."/>
            <person name="Riley R."/>
            <person name="Ohm R."/>
            <person name="Sun H."/>
            <person name="Tunlid A."/>
            <person name="Henrissat B."/>
            <person name="Grigoriev I.V."/>
            <person name="Hibbett D.S."/>
            <person name="Martin F."/>
        </authorList>
    </citation>
    <scope>NUCLEOTIDE SEQUENCE [LARGE SCALE GENOMIC DNA]</scope>
    <source>
        <strain evidence="3">Ve08.2h10</strain>
    </source>
</reference>
<keyword evidence="3" id="KW-1185">Reference proteome</keyword>
<dbReference type="STRING" id="930991.A0A0D0DRN0"/>
<proteinExistence type="predicted"/>
<protein>
    <submittedName>
        <fullName evidence="2">Uncharacterized protein</fullName>
    </submittedName>
</protein>
<dbReference type="HOGENOM" id="CLU_479044_0_0_1"/>
<sequence length="569" mass="64408">MPPQQFRQYKPTDNSLKTKRHCKHCRNLYKPQGIKKHENSCAKELANQKAQEKHNKAYLRDIWQVNVAKEAAAASAAALLTSAAVLPELQAGPSRLPTSTPGTTFTLGADHGADSEPASMTDPPDNPDVSMASEHFDLPRASPDPNPSDFKTEFHPHSKHQTLYQSAEEFGQQDVESMDPDPMSLCPFASEGDFTFTKVAMEAGLLSGQVDHLLGLINSVLKGMAKFSKLNVTVPYKGEDVMFPPHVRPLWEWALDMLTNPLLAPHFVWDAQHLFKHDGQEYKRFYMEPWTVPLEKLWDLSKTFPMCTTQQHKDALVVYEDKKSAGEKKLNSLGLQPVHNVFWSVERSDPQETASFEPLHFLHGGMWGKHMLGDLKIILAELGREFETHLEEQVCAFPHWRGLAHFDTMIHITYSDGNKMRDLAKQCFYAGLNILTATSTRAGYQLLCMICSYLQLDSLTGLDVHTENTLAMIKSKLLVFRDELKAYRSCMCRLADTDLKLNWNFPKAHLWKHVTCDIHSKGVARNYSARPNEKMHGPLKDAYQDRSNGKDVAGQILRIDHHRLAIKLL</sequence>
<dbReference type="InParanoid" id="A0A0D0DRN0"/>
<feature type="region of interest" description="Disordered" evidence="1">
    <location>
        <begin position="91"/>
        <end position="155"/>
    </location>
</feature>
<dbReference type="Proteomes" id="UP000054538">
    <property type="component" value="Unassembled WGS sequence"/>
</dbReference>
<feature type="compositionally biased region" description="Polar residues" evidence="1">
    <location>
        <begin position="96"/>
        <end position="106"/>
    </location>
</feature>
<dbReference type="EMBL" id="KN825518">
    <property type="protein sequence ID" value="KIK90456.1"/>
    <property type="molecule type" value="Genomic_DNA"/>
</dbReference>
<reference evidence="2 3" key="1">
    <citation type="submission" date="2014-04" db="EMBL/GenBank/DDBJ databases">
        <authorList>
            <consortium name="DOE Joint Genome Institute"/>
            <person name="Kuo A."/>
            <person name="Kohler A."/>
            <person name="Jargeat P."/>
            <person name="Nagy L.G."/>
            <person name="Floudas D."/>
            <person name="Copeland A."/>
            <person name="Barry K.W."/>
            <person name="Cichocki N."/>
            <person name="Veneault-Fourrey C."/>
            <person name="LaButti K."/>
            <person name="Lindquist E.A."/>
            <person name="Lipzen A."/>
            <person name="Lundell T."/>
            <person name="Morin E."/>
            <person name="Murat C."/>
            <person name="Sun H."/>
            <person name="Tunlid A."/>
            <person name="Henrissat B."/>
            <person name="Grigoriev I.V."/>
            <person name="Hibbett D.S."/>
            <person name="Martin F."/>
            <person name="Nordberg H.P."/>
            <person name="Cantor M.N."/>
            <person name="Hua S.X."/>
        </authorList>
    </citation>
    <scope>NUCLEOTIDE SEQUENCE [LARGE SCALE GENOMIC DNA]</scope>
    <source>
        <strain evidence="2 3">Ve08.2h10</strain>
    </source>
</reference>